<dbReference type="NCBIfam" id="TIGR00400">
    <property type="entry name" value="mgtE"/>
    <property type="match status" value="1"/>
</dbReference>
<dbReference type="Gene3D" id="1.10.357.20">
    <property type="entry name" value="SLC41 divalent cation transporters, integral membrane domain"/>
    <property type="match status" value="1"/>
</dbReference>
<evidence type="ECO:0000256" key="8">
    <source>
        <dbReference type="PROSITE-ProRule" id="PRU00703"/>
    </source>
</evidence>
<dbReference type="GO" id="GO:0046872">
    <property type="term" value="F:metal ion binding"/>
    <property type="evidence" value="ECO:0007669"/>
    <property type="project" value="UniProtKB-KW"/>
</dbReference>
<comment type="function">
    <text evidence="9">Acts as a magnesium transporter.</text>
</comment>
<keyword evidence="12" id="KW-1185">Reference proteome</keyword>
<comment type="caution">
    <text evidence="11">The sequence shown here is derived from an EMBL/GenBank/DDBJ whole genome shotgun (WGS) entry which is preliminary data.</text>
</comment>
<dbReference type="SMART" id="SM00924">
    <property type="entry name" value="MgtE_N"/>
    <property type="match status" value="1"/>
</dbReference>
<dbReference type="InterPro" id="IPR036739">
    <property type="entry name" value="SLC41_membr_dom_sf"/>
</dbReference>
<evidence type="ECO:0000256" key="9">
    <source>
        <dbReference type="RuleBase" id="RU362011"/>
    </source>
</evidence>
<dbReference type="InterPro" id="IPR006668">
    <property type="entry name" value="Mg_transptr_MgtE_intracell_dom"/>
</dbReference>
<dbReference type="SUPFAM" id="SSF54631">
    <property type="entry name" value="CBS-domain pair"/>
    <property type="match status" value="1"/>
</dbReference>
<dbReference type="RefSeq" id="WP_104206087.1">
    <property type="nucleotide sequence ID" value="NZ_PHND01000001.1"/>
</dbReference>
<accession>A0A8E2UAY7</accession>
<comment type="similarity">
    <text evidence="2 9">Belongs to the SLC41A transporter family.</text>
</comment>
<dbReference type="Pfam" id="PF01769">
    <property type="entry name" value="MgtE"/>
    <property type="match status" value="1"/>
</dbReference>
<keyword evidence="6 9" id="KW-1133">Transmembrane helix</keyword>
<evidence type="ECO:0000256" key="3">
    <source>
        <dbReference type="ARBA" id="ARBA00022448"/>
    </source>
</evidence>
<dbReference type="EMBL" id="PHND01000001">
    <property type="protein sequence ID" value="PPE05011.1"/>
    <property type="molecule type" value="Genomic_DNA"/>
</dbReference>
<dbReference type="CDD" id="cd04606">
    <property type="entry name" value="CBS_pair_Mg_transporter"/>
    <property type="match status" value="1"/>
</dbReference>
<dbReference type="InterPro" id="IPR000644">
    <property type="entry name" value="CBS_dom"/>
</dbReference>
<evidence type="ECO:0000256" key="1">
    <source>
        <dbReference type="ARBA" id="ARBA00004141"/>
    </source>
</evidence>
<keyword evidence="9" id="KW-0479">Metal-binding</keyword>
<evidence type="ECO:0000313" key="11">
    <source>
        <dbReference type="EMBL" id="PPE05011.1"/>
    </source>
</evidence>
<evidence type="ECO:0000256" key="2">
    <source>
        <dbReference type="ARBA" id="ARBA00009749"/>
    </source>
</evidence>
<sequence length="465" mass="53071">MQTLEQIEQQLKLYLESKDLKSLRQMSKDTQYVDFAEAMERFESKDVLKIFRLLEVETAAEIFTYLDADHQEYIIQAFNGDEIKEIIDELYTDDIIDLIDEMPSEVVKKILKSTTQDVRKNINNILKYPEYSAGAIMSINFTELQEDMTVEMAIKAIKRRHEDYDEIDDLFVINKSNKLLGWLEIKQLIINDPKALLKDLMQTKIISVPVDMKQEEVAHNFKRYDINTLPVVDKNNELIGIITVDDVIDVLVEESTEDIQNFSGIDADDVDSDYFETSLFNMFKSRITSLSGILILGVITHILVSTFLSLSNIKLEDKTQPFLLMVPIIIVVIGLCNTISTQISLMTIRSLSLNQIHKKEIKEILLKEALVSLILAISLVLINLVRLSIVYLIEDQSISRAQLQVMLYSSLGIFICVLICNILGVILPIIFKKMKIDPSVFSTPVITTIVDIICVLCFFGLVLLV</sequence>
<feature type="transmembrane region" description="Helical" evidence="9">
    <location>
        <begin position="369"/>
        <end position="393"/>
    </location>
</feature>
<comment type="subunit">
    <text evidence="9">Homodimer.</text>
</comment>
<dbReference type="GO" id="GO:0005886">
    <property type="term" value="C:plasma membrane"/>
    <property type="evidence" value="ECO:0007669"/>
    <property type="project" value="UniProtKB-SubCell"/>
</dbReference>
<dbReference type="InterPro" id="IPR046342">
    <property type="entry name" value="CBS_dom_sf"/>
</dbReference>
<evidence type="ECO:0000259" key="10">
    <source>
        <dbReference type="PROSITE" id="PS51371"/>
    </source>
</evidence>
<dbReference type="Proteomes" id="UP000239010">
    <property type="component" value="Unassembled WGS sequence"/>
</dbReference>
<dbReference type="Gene3D" id="3.10.580.10">
    <property type="entry name" value="CBS-domain"/>
    <property type="match status" value="1"/>
</dbReference>
<name>A0A8E2UAY7_9MOLU</name>
<feature type="transmembrane region" description="Helical" evidence="9">
    <location>
        <begin position="405"/>
        <end position="431"/>
    </location>
</feature>
<feature type="domain" description="CBS" evidence="10">
    <location>
        <begin position="201"/>
        <end position="257"/>
    </location>
</feature>
<evidence type="ECO:0000256" key="5">
    <source>
        <dbReference type="ARBA" id="ARBA00022842"/>
    </source>
</evidence>
<dbReference type="Pfam" id="PF00571">
    <property type="entry name" value="CBS"/>
    <property type="match status" value="2"/>
</dbReference>
<dbReference type="Gene3D" id="1.25.60.10">
    <property type="entry name" value="MgtE N-terminal domain-like"/>
    <property type="match status" value="1"/>
</dbReference>
<dbReference type="Pfam" id="PF03448">
    <property type="entry name" value="MgtE_N"/>
    <property type="match status" value="1"/>
</dbReference>
<keyword evidence="9" id="KW-1003">Cell membrane</keyword>
<feature type="transmembrane region" description="Helical" evidence="9">
    <location>
        <begin position="322"/>
        <end position="348"/>
    </location>
</feature>
<keyword evidence="5 9" id="KW-0460">Magnesium</keyword>
<keyword evidence="3 9" id="KW-0813">Transport</keyword>
<dbReference type="AlphaFoldDB" id="A0A8E2UAY7"/>
<dbReference type="GO" id="GO:0015095">
    <property type="term" value="F:magnesium ion transmembrane transporter activity"/>
    <property type="evidence" value="ECO:0007669"/>
    <property type="project" value="UniProtKB-UniRule"/>
</dbReference>
<evidence type="ECO:0000256" key="4">
    <source>
        <dbReference type="ARBA" id="ARBA00022692"/>
    </source>
</evidence>
<evidence type="ECO:0000313" key="12">
    <source>
        <dbReference type="Proteomes" id="UP000239010"/>
    </source>
</evidence>
<dbReference type="SUPFAM" id="SSF158791">
    <property type="entry name" value="MgtE N-terminal domain-like"/>
    <property type="match status" value="1"/>
</dbReference>
<dbReference type="InterPro" id="IPR038076">
    <property type="entry name" value="MgtE_N_sf"/>
</dbReference>
<feature type="transmembrane region" description="Helical" evidence="9">
    <location>
        <begin position="443"/>
        <end position="464"/>
    </location>
</feature>
<dbReference type="SUPFAM" id="SSF161093">
    <property type="entry name" value="MgtE membrane domain-like"/>
    <property type="match status" value="1"/>
</dbReference>
<comment type="subcellular location">
    <subcellularLocation>
        <location evidence="9">Cell membrane</location>
        <topology evidence="9">Multi-pass membrane protein</topology>
    </subcellularLocation>
    <subcellularLocation>
        <location evidence="1">Membrane</location>
        <topology evidence="1">Multi-pass membrane protein</topology>
    </subcellularLocation>
</comment>
<organism evidence="11 12">
    <name type="scientific">Entomoplasma ellychniae</name>
    <dbReference type="NCBI Taxonomy" id="2114"/>
    <lineage>
        <taxon>Bacteria</taxon>
        <taxon>Bacillati</taxon>
        <taxon>Mycoplasmatota</taxon>
        <taxon>Mollicutes</taxon>
        <taxon>Entomoplasmatales</taxon>
        <taxon>Entomoplasmataceae</taxon>
        <taxon>Entomoplasma</taxon>
    </lineage>
</organism>
<protein>
    <recommendedName>
        <fullName evidence="9">Magnesium transporter MgtE</fullName>
    </recommendedName>
</protein>
<keyword evidence="7 9" id="KW-0472">Membrane</keyword>
<dbReference type="PROSITE" id="PS51371">
    <property type="entry name" value="CBS"/>
    <property type="match status" value="1"/>
</dbReference>
<dbReference type="PANTHER" id="PTHR43773">
    <property type="entry name" value="MAGNESIUM TRANSPORTER MGTE"/>
    <property type="match status" value="1"/>
</dbReference>
<dbReference type="InterPro" id="IPR006669">
    <property type="entry name" value="MgtE_transporter"/>
</dbReference>
<dbReference type="SMART" id="SM00116">
    <property type="entry name" value="CBS"/>
    <property type="match status" value="2"/>
</dbReference>
<keyword evidence="8" id="KW-0129">CBS domain</keyword>
<reference evidence="11 12" key="1">
    <citation type="submission" date="2017-11" db="EMBL/GenBank/DDBJ databases">
        <title>Genome sequence of Entomoplasma ellychniae ELCN-1 (ATCC 43707).</title>
        <authorList>
            <person name="Lo W.-S."/>
            <person name="Gasparich G.E."/>
            <person name="Kuo C.-H."/>
        </authorList>
    </citation>
    <scope>NUCLEOTIDE SEQUENCE [LARGE SCALE GENOMIC DNA]</scope>
    <source>
        <strain evidence="11 12">ELCN-1</strain>
    </source>
</reference>
<evidence type="ECO:0000256" key="6">
    <source>
        <dbReference type="ARBA" id="ARBA00022989"/>
    </source>
</evidence>
<gene>
    <name evidence="11" type="primary">mgtE</name>
    <name evidence="11" type="ORF">EELLY_v1c06990</name>
</gene>
<feature type="transmembrane region" description="Helical" evidence="9">
    <location>
        <begin position="290"/>
        <end position="310"/>
    </location>
</feature>
<proteinExistence type="inferred from homology"/>
<keyword evidence="4 9" id="KW-0812">Transmembrane</keyword>
<evidence type="ECO:0000256" key="7">
    <source>
        <dbReference type="ARBA" id="ARBA00023136"/>
    </source>
</evidence>
<dbReference type="InterPro" id="IPR006667">
    <property type="entry name" value="SLC41_membr_dom"/>
</dbReference>
<dbReference type="PANTHER" id="PTHR43773:SF1">
    <property type="entry name" value="MAGNESIUM TRANSPORTER MGTE"/>
    <property type="match status" value="1"/>
</dbReference>